<dbReference type="NCBIfam" id="TIGR00089">
    <property type="entry name" value="MiaB/RimO family radical SAM methylthiotransferase"/>
    <property type="match status" value="1"/>
</dbReference>
<proteinExistence type="inferred from homology"/>
<evidence type="ECO:0000256" key="7">
    <source>
        <dbReference type="ARBA" id="ARBA00022723"/>
    </source>
</evidence>
<keyword evidence="6 14" id="KW-0819">tRNA processing</keyword>
<dbReference type="EC" id="2.8.4.3" evidence="10 14"/>
<evidence type="ECO:0000256" key="8">
    <source>
        <dbReference type="ARBA" id="ARBA00023004"/>
    </source>
</evidence>
<feature type="binding site" evidence="14">
    <location>
        <position position="43"/>
    </location>
    <ligand>
        <name>[4Fe-4S] cluster</name>
        <dbReference type="ChEBI" id="CHEBI:49883"/>
        <label>1</label>
    </ligand>
</feature>
<dbReference type="InterPro" id="IPR006463">
    <property type="entry name" value="MiaB_methiolase"/>
</dbReference>
<feature type="compositionally biased region" description="Low complexity" evidence="15">
    <location>
        <begin position="1"/>
        <end position="21"/>
    </location>
</feature>
<gene>
    <name evidence="14 19" type="primary">miaB</name>
    <name evidence="19" type="ORF">FZO89_13565</name>
</gene>
<feature type="domain" description="Radical SAM core" evidence="18">
    <location>
        <begin position="179"/>
        <end position="412"/>
    </location>
</feature>
<evidence type="ECO:0000256" key="9">
    <source>
        <dbReference type="ARBA" id="ARBA00023014"/>
    </source>
</evidence>
<dbReference type="GO" id="GO:0005829">
    <property type="term" value="C:cytosol"/>
    <property type="evidence" value="ECO:0007669"/>
    <property type="project" value="TreeGrafter"/>
</dbReference>
<keyword evidence="4 14" id="KW-0808">Transferase</keyword>
<dbReference type="OrthoDB" id="9805215at2"/>
<dbReference type="InterPro" id="IPR013848">
    <property type="entry name" value="Methylthiotransferase_N"/>
</dbReference>
<dbReference type="InterPro" id="IPR007197">
    <property type="entry name" value="rSAM"/>
</dbReference>
<evidence type="ECO:0000256" key="14">
    <source>
        <dbReference type="HAMAP-Rule" id="MF_01864"/>
    </source>
</evidence>
<dbReference type="PROSITE" id="PS01278">
    <property type="entry name" value="MTTASE_RADICAL"/>
    <property type="match status" value="1"/>
</dbReference>
<dbReference type="CDD" id="cd01335">
    <property type="entry name" value="Radical_SAM"/>
    <property type="match status" value="1"/>
</dbReference>
<keyword evidence="8 14" id="KW-0408">Iron</keyword>
<dbReference type="GO" id="GO:0035597">
    <property type="term" value="F:tRNA-2-methylthio-N(6)-dimethylallyladenosine(37) synthase activity"/>
    <property type="evidence" value="ECO:0007669"/>
    <property type="project" value="UniProtKB-EC"/>
</dbReference>
<evidence type="ECO:0000256" key="10">
    <source>
        <dbReference type="ARBA" id="ARBA00033765"/>
    </source>
</evidence>
<name>A0A5D4XSZ7_9GAMM</name>
<keyword evidence="20" id="KW-1185">Reference proteome</keyword>
<dbReference type="InterPro" id="IPR023404">
    <property type="entry name" value="rSAM_horseshoe"/>
</dbReference>
<feature type="binding site" evidence="14">
    <location>
        <position position="200"/>
    </location>
    <ligand>
        <name>[4Fe-4S] cluster</name>
        <dbReference type="ChEBI" id="CHEBI:49883"/>
        <label>2</label>
        <note>4Fe-4S-S-AdoMet</note>
    </ligand>
</feature>
<dbReference type="RefSeq" id="WP_149103758.1">
    <property type="nucleotide sequence ID" value="NZ_VTFT01000001.1"/>
</dbReference>
<dbReference type="InterPro" id="IPR006638">
    <property type="entry name" value="Elp3/MiaA/NifB-like_rSAM"/>
</dbReference>
<dbReference type="PROSITE" id="PS51449">
    <property type="entry name" value="MTTASE_N"/>
    <property type="match status" value="1"/>
</dbReference>
<evidence type="ECO:0000259" key="18">
    <source>
        <dbReference type="PROSITE" id="PS51918"/>
    </source>
</evidence>
<dbReference type="InterPro" id="IPR002792">
    <property type="entry name" value="TRAM_dom"/>
</dbReference>
<dbReference type="SFLD" id="SFLDG01061">
    <property type="entry name" value="methylthiotransferase"/>
    <property type="match status" value="1"/>
</dbReference>
<dbReference type="SFLD" id="SFLDG01082">
    <property type="entry name" value="B12-binding_domain_containing"/>
    <property type="match status" value="1"/>
</dbReference>
<evidence type="ECO:0000256" key="4">
    <source>
        <dbReference type="ARBA" id="ARBA00022679"/>
    </source>
</evidence>
<organism evidence="19 20">
    <name type="scientific">Luteimonas viscosa</name>
    <dbReference type="NCBI Taxonomy" id="1132694"/>
    <lineage>
        <taxon>Bacteria</taxon>
        <taxon>Pseudomonadati</taxon>
        <taxon>Pseudomonadota</taxon>
        <taxon>Gammaproteobacteria</taxon>
        <taxon>Lysobacterales</taxon>
        <taxon>Lysobacteraceae</taxon>
        <taxon>Luteimonas</taxon>
    </lineage>
</organism>
<evidence type="ECO:0000256" key="5">
    <source>
        <dbReference type="ARBA" id="ARBA00022691"/>
    </source>
</evidence>
<dbReference type="GO" id="GO:0046872">
    <property type="term" value="F:metal ion binding"/>
    <property type="evidence" value="ECO:0007669"/>
    <property type="project" value="UniProtKB-KW"/>
</dbReference>
<comment type="catalytic activity">
    <reaction evidence="13">
        <text>N(6)-dimethylallyladenosine(37) in tRNA + (sulfur carrier)-SH + AH2 + 2 S-adenosyl-L-methionine = 2-methylsulfanyl-N(6)-dimethylallyladenosine(37) in tRNA + (sulfur carrier)-H + 5'-deoxyadenosine + L-methionine + A + S-adenosyl-L-homocysteine + 2 H(+)</text>
        <dbReference type="Rhea" id="RHEA:37067"/>
        <dbReference type="Rhea" id="RHEA-COMP:10375"/>
        <dbReference type="Rhea" id="RHEA-COMP:10376"/>
        <dbReference type="Rhea" id="RHEA-COMP:14737"/>
        <dbReference type="Rhea" id="RHEA-COMP:14739"/>
        <dbReference type="ChEBI" id="CHEBI:13193"/>
        <dbReference type="ChEBI" id="CHEBI:15378"/>
        <dbReference type="ChEBI" id="CHEBI:17319"/>
        <dbReference type="ChEBI" id="CHEBI:17499"/>
        <dbReference type="ChEBI" id="CHEBI:29917"/>
        <dbReference type="ChEBI" id="CHEBI:57844"/>
        <dbReference type="ChEBI" id="CHEBI:57856"/>
        <dbReference type="ChEBI" id="CHEBI:59789"/>
        <dbReference type="ChEBI" id="CHEBI:64428"/>
        <dbReference type="ChEBI" id="CHEBI:74415"/>
        <dbReference type="ChEBI" id="CHEBI:74417"/>
        <dbReference type="EC" id="2.8.4.3"/>
    </reaction>
    <physiologicalReaction direction="left-to-right" evidence="13">
        <dbReference type="Rhea" id="RHEA:37068"/>
    </physiologicalReaction>
</comment>
<comment type="cofactor">
    <cofactor evidence="14">
        <name>[4Fe-4S] cluster</name>
        <dbReference type="ChEBI" id="CHEBI:49883"/>
    </cofactor>
    <text evidence="14">Binds 2 [4Fe-4S] clusters. One cluster is coordinated with 3 cysteines and an exchangeable S-adenosyl-L-methionine.</text>
</comment>
<keyword evidence="7 14" id="KW-0479">Metal-binding</keyword>
<dbReference type="SUPFAM" id="SSF102114">
    <property type="entry name" value="Radical SAM enzymes"/>
    <property type="match status" value="1"/>
</dbReference>
<dbReference type="PROSITE" id="PS51918">
    <property type="entry name" value="RADICAL_SAM"/>
    <property type="match status" value="1"/>
</dbReference>
<dbReference type="GO" id="GO:0051539">
    <property type="term" value="F:4 iron, 4 sulfur cluster binding"/>
    <property type="evidence" value="ECO:0007669"/>
    <property type="project" value="UniProtKB-UniRule"/>
</dbReference>
<dbReference type="Gene3D" id="3.80.30.20">
    <property type="entry name" value="tm_1862 like domain"/>
    <property type="match status" value="1"/>
</dbReference>
<keyword evidence="9 14" id="KW-0411">Iron-sulfur</keyword>
<feature type="region of interest" description="Disordered" evidence="15">
    <location>
        <begin position="1"/>
        <end position="35"/>
    </location>
</feature>
<comment type="subunit">
    <text evidence="14">Monomer.</text>
</comment>
<evidence type="ECO:0000256" key="12">
    <source>
        <dbReference type="ARBA" id="ARBA00052380"/>
    </source>
</evidence>
<comment type="catalytic activity">
    <reaction evidence="11">
        <text>N(6)-dimethylallyladenosine(37) in tRNA + (sulfur carrier)-SH + AH2 + S-adenosyl-L-methionine = 2-thio-N(6)-dimethylallyladenosine(37) in tRNA + (sulfur carrier)-H + 5'-deoxyadenosine + L-methionine + A + H(+)</text>
        <dbReference type="Rhea" id="RHEA:36339"/>
        <dbReference type="Rhea" id="RHEA-COMP:10375"/>
        <dbReference type="Rhea" id="RHEA-COMP:10377"/>
        <dbReference type="Rhea" id="RHEA-COMP:14737"/>
        <dbReference type="Rhea" id="RHEA-COMP:14739"/>
        <dbReference type="ChEBI" id="CHEBI:13193"/>
        <dbReference type="ChEBI" id="CHEBI:15378"/>
        <dbReference type="ChEBI" id="CHEBI:17319"/>
        <dbReference type="ChEBI" id="CHEBI:17499"/>
        <dbReference type="ChEBI" id="CHEBI:29917"/>
        <dbReference type="ChEBI" id="CHEBI:57844"/>
        <dbReference type="ChEBI" id="CHEBI:59789"/>
        <dbReference type="ChEBI" id="CHEBI:64428"/>
        <dbReference type="ChEBI" id="CHEBI:74415"/>
        <dbReference type="ChEBI" id="CHEBI:74416"/>
    </reaction>
    <physiologicalReaction direction="left-to-right" evidence="11">
        <dbReference type="Rhea" id="RHEA:36340"/>
    </physiologicalReaction>
</comment>
<dbReference type="SFLD" id="SFLDS00029">
    <property type="entry name" value="Radical_SAM"/>
    <property type="match status" value="1"/>
</dbReference>
<dbReference type="Pfam" id="PF04055">
    <property type="entry name" value="Radical_SAM"/>
    <property type="match status" value="1"/>
</dbReference>
<evidence type="ECO:0000256" key="13">
    <source>
        <dbReference type="ARBA" id="ARBA00052587"/>
    </source>
</evidence>
<dbReference type="AlphaFoldDB" id="A0A5D4XSZ7"/>
<dbReference type="Gene3D" id="3.40.50.12160">
    <property type="entry name" value="Methylthiotransferase, N-terminal domain"/>
    <property type="match status" value="1"/>
</dbReference>
<keyword evidence="2 14" id="KW-0004">4Fe-4S</keyword>
<dbReference type="FunFam" id="3.40.50.12160:FF:000001">
    <property type="entry name" value="tRNA-2-methylthio-N(6)-dimethylallyladenosine synthase"/>
    <property type="match status" value="1"/>
</dbReference>
<feature type="binding site" evidence="14">
    <location>
        <position position="80"/>
    </location>
    <ligand>
        <name>[4Fe-4S] cluster</name>
        <dbReference type="ChEBI" id="CHEBI:49883"/>
        <label>1</label>
    </ligand>
</feature>
<dbReference type="Pfam" id="PF00919">
    <property type="entry name" value="UPF0004"/>
    <property type="match status" value="1"/>
</dbReference>
<dbReference type="InterPro" id="IPR020612">
    <property type="entry name" value="Methylthiotransferase_CS"/>
</dbReference>
<feature type="domain" description="TRAM" evidence="16">
    <location>
        <begin position="415"/>
        <end position="478"/>
    </location>
</feature>
<evidence type="ECO:0000256" key="3">
    <source>
        <dbReference type="ARBA" id="ARBA00022490"/>
    </source>
</evidence>
<evidence type="ECO:0000256" key="11">
    <source>
        <dbReference type="ARBA" id="ARBA00050926"/>
    </source>
</evidence>
<feature type="binding site" evidence="14">
    <location>
        <position position="197"/>
    </location>
    <ligand>
        <name>[4Fe-4S] cluster</name>
        <dbReference type="ChEBI" id="CHEBI:49883"/>
        <label>2</label>
        <note>4Fe-4S-S-AdoMet</note>
    </ligand>
</feature>
<sequence>MTELPVLAPAARPAVAAPAGPRRGEPGDASPSRGKLFIQTHGCQMNEYDSAKMADVLAASDGLELTDNVDEADVVLVNTCSIREKAQEKVFSQLGRWRLLKENRFRTDGREVIIGVGGCVASQEGEAIIRRAPYVDLVFGPQTLHRLPELIRARREQSRPQVDISFPEIEKFDRLPEPRAEGPSAFVSIMEGCSKYCSFCVVPYTRGTEISRPFEDVLVEVLRLAAQGVREVNLLGQNVNAYRGAMEDADEPADLGLLIRTLAGIDGIDRIRFTTSHPLEFSDSLVEAYRDVPQLANYLHLPVQSGSDRILAAMKRGYTALEFKQKIRKLREVRPDISISSDFIVGFPGETDADFDKTMKLIEDVGFDQSFSFIYSRRPGTPAADLPDDVSDEVKHARLSRLQAAINANAARISQAMVGSVQRVLVEGPSRKDPHELTGKTENMRSVNFPAPARLIGHFVDVVVTDAMSNSLRGRVVA</sequence>
<feature type="binding site" evidence="14">
    <location>
        <position position="193"/>
    </location>
    <ligand>
        <name>[4Fe-4S] cluster</name>
        <dbReference type="ChEBI" id="CHEBI:49883"/>
        <label>2</label>
        <note>4Fe-4S-S-AdoMet</note>
    </ligand>
</feature>
<comment type="similarity">
    <text evidence="14">Belongs to the methylthiotransferase family. MiaB subfamily.</text>
</comment>
<evidence type="ECO:0000259" key="17">
    <source>
        <dbReference type="PROSITE" id="PS51449"/>
    </source>
</evidence>
<dbReference type="EMBL" id="VTFT01000001">
    <property type="protein sequence ID" value="TYT27204.1"/>
    <property type="molecule type" value="Genomic_DNA"/>
</dbReference>
<evidence type="ECO:0000256" key="6">
    <source>
        <dbReference type="ARBA" id="ARBA00022694"/>
    </source>
</evidence>
<dbReference type="SMART" id="SM00729">
    <property type="entry name" value="Elp3"/>
    <property type="match status" value="1"/>
</dbReference>
<dbReference type="PANTHER" id="PTHR43020">
    <property type="entry name" value="CDK5 REGULATORY SUBUNIT-ASSOCIATED PROTEIN 1"/>
    <property type="match status" value="1"/>
</dbReference>
<evidence type="ECO:0000259" key="16">
    <source>
        <dbReference type="PROSITE" id="PS50926"/>
    </source>
</evidence>
<dbReference type="InterPro" id="IPR038135">
    <property type="entry name" value="Methylthiotransferase_N_sf"/>
</dbReference>
<dbReference type="PROSITE" id="PS50926">
    <property type="entry name" value="TRAM"/>
    <property type="match status" value="1"/>
</dbReference>
<keyword evidence="3 14" id="KW-0963">Cytoplasm</keyword>
<comment type="function">
    <text evidence="1 14">Catalyzes the methylthiolation of N6-(dimethylallyl)adenosine (i(6)A), leading to the formation of 2-methylthio-N6-(dimethylallyl)adenosine (ms(2)i(6)A) at position 37 in tRNAs that read codons beginning with uridine.</text>
</comment>
<evidence type="ECO:0000256" key="2">
    <source>
        <dbReference type="ARBA" id="ARBA00022485"/>
    </source>
</evidence>
<comment type="subcellular location">
    <subcellularLocation>
        <location evidence="14">Cytoplasm</location>
    </subcellularLocation>
</comment>
<evidence type="ECO:0000313" key="19">
    <source>
        <dbReference type="EMBL" id="TYT27204.1"/>
    </source>
</evidence>
<dbReference type="SFLD" id="SFLDF00273">
    <property type="entry name" value="(dimethylallyl)adenosine_tRNA"/>
    <property type="match status" value="1"/>
</dbReference>
<comment type="caution">
    <text evidence="19">The sequence shown here is derived from an EMBL/GenBank/DDBJ whole genome shotgun (WGS) entry which is preliminary data.</text>
</comment>
<feature type="domain" description="MTTase N-terminal" evidence="17">
    <location>
        <begin position="34"/>
        <end position="156"/>
    </location>
</feature>
<feature type="binding site" evidence="14">
    <location>
        <position position="119"/>
    </location>
    <ligand>
        <name>[4Fe-4S] cluster</name>
        <dbReference type="ChEBI" id="CHEBI:49883"/>
        <label>1</label>
    </ligand>
</feature>
<comment type="catalytic activity">
    <reaction evidence="12">
        <text>2-thio-N(6)-dimethylallyladenosine(37) in tRNA + S-adenosyl-L-methionine = 2-methylsulfanyl-N(6)-dimethylallyladenosine(37) in tRNA + S-adenosyl-L-homocysteine + H(+)</text>
        <dbReference type="Rhea" id="RHEA:37063"/>
        <dbReference type="Rhea" id="RHEA-COMP:10376"/>
        <dbReference type="Rhea" id="RHEA-COMP:10377"/>
        <dbReference type="ChEBI" id="CHEBI:15378"/>
        <dbReference type="ChEBI" id="CHEBI:57856"/>
        <dbReference type="ChEBI" id="CHEBI:59789"/>
        <dbReference type="ChEBI" id="CHEBI:74416"/>
        <dbReference type="ChEBI" id="CHEBI:74417"/>
    </reaction>
    <physiologicalReaction direction="left-to-right" evidence="12">
        <dbReference type="Rhea" id="RHEA:37064"/>
    </physiologicalReaction>
</comment>
<accession>A0A5D4XSZ7</accession>
<dbReference type="NCBIfam" id="TIGR01574">
    <property type="entry name" value="miaB-methiolase"/>
    <property type="match status" value="1"/>
</dbReference>
<dbReference type="InterPro" id="IPR058240">
    <property type="entry name" value="rSAM_sf"/>
</dbReference>
<dbReference type="Proteomes" id="UP000324973">
    <property type="component" value="Unassembled WGS sequence"/>
</dbReference>
<dbReference type="InterPro" id="IPR005839">
    <property type="entry name" value="Methylthiotransferase"/>
</dbReference>
<evidence type="ECO:0000256" key="1">
    <source>
        <dbReference type="ARBA" id="ARBA00003234"/>
    </source>
</evidence>
<dbReference type="HAMAP" id="MF_01864">
    <property type="entry name" value="tRNA_metthiotr_MiaB"/>
    <property type="match status" value="1"/>
</dbReference>
<keyword evidence="5 14" id="KW-0949">S-adenosyl-L-methionine</keyword>
<protein>
    <recommendedName>
        <fullName evidence="10 14">tRNA-2-methylthio-N(6)-dimethylallyladenosine synthase</fullName>
        <ecNumber evidence="10 14">2.8.4.3</ecNumber>
    </recommendedName>
    <alternativeName>
        <fullName evidence="14">(Dimethylallyl)adenosine tRNA methylthiotransferase MiaB</fullName>
    </alternativeName>
    <alternativeName>
        <fullName evidence="14">tRNA-i(6)A37 methylthiotransferase</fullName>
    </alternativeName>
</protein>
<dbReference type="FunFam" id="3.80.30.20:FF:000001">
    <property type="entry name" value="tRNA-2-methylthio-N(6)-dimethylallyladenosine synthase 2"/>
    <property type="match status" value="1"/>
</dbReference>
<evidence type="ECO:0000256" key="15">
    <source>
        <dbReference type="SAM" id="MobiDB-lite"/>
    </source>
</evidence>
<evidence type="ECO:0000313" key="20">
    <source>
        <dbReference type="Proteomes" id="UP000324973"/>
    </source>
</evidence>
<dbReference type="PANTHER" id="PTHR43020:SF2">
    <property type="entry name" value="MITOCHONDRIAL TRNA METHYLTHIOTRANSFERASE CDK5RAP1"/>
    <property type="match status" value="1"/>
</dbReference>
<reference evidence="19 20" key="1">
    <citation type="submission" date="2019-08" db="EMBL/GenBank/DDBJ databases">
        <title>Luteimonas viscosus sp. nov., isolated from soil of a sunflower field.</title>
        <authorList>
            <person name="Jianli Z."/>
            <person name="Ying Z."/>
        </authorList>
    </citation>
    <scope>NUCLEOTIDE SEQUENCE [LARGE SCALE GENOMIC DNA]</scope>
    <source>
        <strain evidence="19 20">XBU10</strain>
    </source>
</reference>
<dbReference type="Pfam" id="PF01938">
    <property type="entry name" value="TRAM"/>
    <property type="match status" value="1"/>
</dbReference>